<accession>A0A6L2LIX5</accession>
<dbReference type="PANTHER" id="PTHR42648:SF18">
    <property type="entry name" value="RETROTRANSPOSON, UNCLASSIFIED-LIKE PROTEIN"/>
    <property type="match status" value="1"/>
</dbReference>
<dbReference type="EMBL" id="BKCJ010004432">
    <property type="protein sequence ID" value="GEU61009.1"/>
    <property type="molecule type" value="Genomic_DNA"/>
</dbReference>
<evidence type="ECO:0000259" key="2">
    <source>
        <dbReference type="PROSITE" id="PS50994"/>
    </source>
</evidence>
<protein>
    <submittedName>
        <fullName evidence="3">Retrovirus-related Pol polyprotein from transposon TNT 1-94</fullName>
    </submittedName>
</protein>
<dbReference type="Gene3D" id="3.30.420.10">
    <property type="entry name" value="Ribonuclease H-like superfamily/Ribonuclease H"/>
    <property type="match status" value="1"/>
</dbReference>
<evidence type="ECO:0000313" key="3">
    <source>
        <dbReference type="EMBL" id="GEU61009.1"/>
    </source>
</evidence>
<dbReference type="PROSITE" id="PS50994">
    <property type="entry name" value="INTEGRASE"/>
    <property type="match status" value="1"/>
</dbReference>
<name>A0A6L2LIX5_TANCI</name>
<dbReference type="Pfam" id="PF00665">
    <property type="entry name" value="rve"/>
    <property type="match status" value="1"/>
</dbReference>
<dbReference type="InterPro" id="IPR001584">
    <property type="entry name" value="Integrase_cat-core"/>
</dbReference>
<gene>
    <name evidence="3" type="ORF">Tci_032987</name>
</gene>
<dbReference type="GO" id="GO:0003676">
    <property type="term" value="F:nucleic acid binding"/>
    <property type="evidence" value="ECO:0007669"/>
    <property type="project" value="InterPro"/>
</dbReference>
<feature type="coiled-coil region" evidence="1">
    <location>
        <begin position="819"/>
        <end position="846"/>
    </location>
</feature>
<feature type="domain" description="Integrase catalytic" evidence="2">
    <location>
        <begin position="453"/>
        <end position="568"/>
    </location>
</feature>
<evidence type="ECO:0000256" key="1">
    <source>
        <dbReference type="SAM" id="Coils"/>
    </source>
</evidence>
<dbReference type="SUPFAM" id="SSF53098">
    <property type="entry name" value="Ribonuclease H-like"/>
    <property type="match status" value="1"/>
</dbReference>
<proteinExistence type="predicted"/>
<dbReference type="GO" id="GO:0015074">
    <property type="term" value="P:DNA integration"/>
    <property type="evidence" value="ECO:0007669"/>
    <property type="project" value="InterPro"/>
</dbReference>
<organism evidence="3">
    <name type="scientific">Tanacetum cinerariifolium</name>
    <name type="common">Dalmatian daisy</name>
    <name type="synonym">Chrysanthemum cinerariifolium</name>
    <dbReference type="NCBI Taxonomy" id="118510"/>
    <lineage>
        <taxon>Eukaryota</taxon>
        <taxon>Viridiplantae</taxon>
        <taxon>Streptophyta</taxon>
        <taxon>Embryophyta</taxon>
        <taxon>Tracheophyta</taxon>
        <taxon>Spermatophyta</taxon>
        <taxon>Magnoliopsida</taxon>
        <taxon>eudicotyledons</taxon>
        <taxon>Gunneridae</taxon>
        <taxon>Pentapetalae</taxon>
        <taxon>asterids</taxon>
        <taxon>campanulids</taxon>
        <taxon>Asterales</taxon>
        <taxon>Asteraceae</taxon>
        <taxon>Asteroideae</taxon>
        <taxon>Anthemideae</taxon>
        <taxon>Anthemidinae</taxon>
        <taxon>Tanacetum</taxon>
    </lineage>
</organism>
<dbReference type="InterPro" id="IPR039537">
    <property type="entry name" value="Retrotran_Ty1/copia-like"/>
</dbReference>
<dbReference type="InterPro" id="IPR036397">
    <property type="entry name" value="RNaseH_sf"/>
</dbReference>
<dbReference type="PANTHER" id="PTHR42648">
    <property type="entry name" value="TRANSPOSASE, PUTATIVE-RELATED"/>
    <property type="match status" value="1"/>
</dbReference>
<reference evidence="3" key="1">
    <citation type="journal article" date="2019" name="Sci. Rep.">
        <title>Draft genome of Tanacetum cinerariifolium, the natural source of mosquito coil.</title>
        <authorList>
            <person name="Yamashiro T."/>
            <person name="Shiraishi A."/>
            <person name="Satake H."/>
            <person name="Nakayama K."/>
        </authorList>
    </citation>
    <scope>NUCLEOTIDE SEQUENCE</scope>
</reference>
<comment type="caution">
    <text evidence="3">The sequence shown here is derived from an EMBL/GenBank/DDBJ whole genome shotgun (WGS) entry which is preliminary data.</text>
</comment>
<dbReference type="AlphaFoldDB" id="A0A6L2LIX5"/>
<dbReference type="InterPro" id="IPR012337">
    <property type="entry name" value="RNaseH-like_sf"/>
</dbReference>
<keyword evidence="1" id="KW-0175">Coiled coil</keyword>
<sequence>MTTLADKAILSGDDNHPPMLEKEMYDSWKSRIELYMMNRQHGRMILESVENYPLLWPSIEENGVTRPKKYYELYATEAIQADCDVKTTNIILQGLPPEVYALVSNYKVAKELWERIQLLMQGTSLTKQERELNIKFLNTLPPEWSKFVTDIKQVKDLHTTNVDQLHAYLGQHEFHANEKGDDPIDATNHMMSFWTAVVTSRYPPTNNHVIQKTNAIVICDSKETLMLAEESCSKMLLKQKNLMMSENKVNTKPVDYAALNQLLQNFETRFVPQTKLSAKQVFWSQNYVNSEEPNLSTRPTQVEVAKELLMEKVLVITTLQDTLRKLKGKAVVDEAVILHPIYPKLLKINIAPLAPKLRNNRTARYDYLKHTQQETATLREIVKHERSLNPLNTSLDYAFKFGNDHVGKIMGYGDYQIRNVTISRVYFIEGRGHNLFFVGQFCDSDLEVAFCQYTYFIRNLEGLKDLVLAVAPTSTSSDLCFNGKKYIIVIVDDYSRFTRVKCLRSNDEAPDLIIKFLKMIQVQLKVPVRRIQTNNGTEFVNQTLREYYEQVGISHETSVARSTQQNGAHIGYNCPPKVLIISNPKSCNQTINNEPPQTLPSFDPPYYSEKEKSVPCVSKPNFVDESSKNFNPHPQPPIYSCEFCRSNAQYGHYCTPQAPFNNPEPGYSQDLNFPQNIHNFQQQYLCCDQCGGPHETFQCQQVIFHELCCENHGGPHENFQCQPCQPTNEGYYHEQNSCYNYNSSGFDQTQPSQFPVIHPSPQETSIEILHDQENVINSVQTFLRKLNRYSFFETPKVLLLAWDRVFKFKDALGTKQYKLEDIQELFRQLLNDVQNIHEELAEYINTPGWNRPAFYDDDDDDDDVDYTIAIILVLSIEEPIDSLSIEDEHLGTIPTTESDEVIKSSVEDLVPIPSESEGIPKHMCDVPFHDKSPPLDISKDQIEDFSESNNEVSSIDDDSFSIDNDSFSIDNIDFVEASPLDSELVSSEVMEIVIPEVGRIDDDILLTIKDDILREELLNVNLLITKIEAFNDNPTPSSDCKTKSSSTSLNSLLEETNTFYNSLPEFENFYFDLGKISSDSTTTHSDISLLDYEAFYFDDDHFADELIYIISLPEYDCFYFWNLPYPGELTSVLNSGIHENFSTTRVNLPIEDDHSPLLAYVVWIFLAYLTYPVIPPYLHPFGNEDTIFDPGITINHVYLFKPGLSHRCGAFNKFNTHRSHLNKWPMIINGKNIPILDVLLFYFYPP</sequence>